<reference evidence="2 4" key="1">
    <citation type="journal article" date="2016" name="PLoS ONE">
        <title>Sequence Assembly of Yarrowia lipolytica Strain W29/CLIB89 Shows Transposable Element Diversity.</title>
        <authorList>
            <person name="Magnan C."/>
            <person name="Yu J."/>
            <person name="Chang I."/>
            <person name="Jahn E."/>
            <person name="Kanomata Y."/>
            <person name="Wu J."/>
            <person name="Zeller M."/>
            <person name="Oakes M."/>
            <person name="Baldi P."/>
            <person name="Sandmeyer S."/>
        </authorList>
    </citation>
    <scope>NUCLEOTIDE SEQUENCE [LARGE SCALE GENOMIC DNA]</scope>
    <source>
        <strain evidence="2">CLIB89</strain>
        <strain evidence="4">CLIB89(W29)</strain>
    </source>
</reference>
<dbReference type="VEuPathDB" id="FungiDB:YALI1_B14959g"/>
<dbReference type="EMBL" id="CP017554">
    <property type="protein sequence ID" value="AOW01542.1"/>
    <property type="molecule type" value="Genomic_DNA"/>
</dbReference>
<organism evidence="2 4">
    <name type="scientific">Yarrowia lipolytica</name>
    <name type="common">Candida lipolytica</name>
    <dbReference type="NCBI Taxonomy" id="4952"/>
    <lineage>
        <taxon>Eukaryota</taxon>
        <taxon>Fungi</taxon>
        <taxon>Dikarya</taxon>
        <taxon>Ascomycota</taxon>
        <taxon>Saccharomycotina</taxon>
        <taxon>Dipodascomycetes</taxon>
        <taxon>Dipodascales</taxon>
        <taxon>Dipodascales incertae sedis</taxon>
        <taxon>Yarrowia</taxon>
    </lineage>
</organism>
<evidence type="ECO:0000313" key="2">
    <source>
        <dbReference type="EMBL" id="AOW01542.1"/>
    </source>
</evidence>
<evidence type="ECO:0000313" key="4">
    <source>
        <dbReference type="Proteomes" id="UP000182444"/>
    </source>
</evidence>
<reference evidence="3 5" key="2">
    <citation type="submission" date="2018-07" db="EMBL/GenBank/DDBJ databases">
        <title>Draft Genome Assemblies for Five Robust Yarrowia lipolytica Strains Exhibiting High Lipid Production and Pentose Sugar Utilization and Sugar Alcohol Secretion from Undetoxified Lignocellulosic Biomass Hydrolysates.</title>
        <authorList>
            <consortium name="DOE Joint Genome Institute"/>
            <person name="Walker C."/>
            <person name="Ryu S."/>
            <person name="Na H."/>
            <person name="Zane M."/>
            <person name="LaButti K."/>
            <person name="Lipzen A."/>
            <person name="Haridas S."/>
            <person name="Barry K."/>
            <person name="Grigoriev I.V."/>
            <person name="Quarterman J."/>
            <person name="Slininger P."/>
            <person name="Dien B."/>
            <person name="Trinh C.T."/>
        </authorList>
    </citation>
    <scope>NUCLEOTIDE SEQUENCE [LARGE SCALE GENOMIC DNA]</scope>
    <source>
        <strain evidence="3 5">YB392</strain>
    </source>
</reference>
<name>A0A1D8N7E6_YARLL</name>
<feature type="region of interest" description="Disordered" evidence="1">
    <location>
        <begin position="35"/>
        <end position="57"/>
    </location>
</feature>
<evidence type="ECO:0000256" key="1">
    <source>
        <dbReference type="SAM" id="MobiDB-lite"/>
    </source>
</evidence>
<protein>
    <submittedName>
        <fullName evidence="2">Uncharacterized protein</fullName>
    </submittedName>
</protein>
<dbReference type="AlphaFoldDB" id="A0A1D8N7E6"/>
<dbReference type="Proteomes" id="UP000256601">
    <property type="component" value="Unassembled WGS sequence"/>
</dbReference>
<feature type="compositionally biased region" description="Basic and acidic residues" evidence="1">
    <location>
        <begin position="48"/>
        <end position="57"/>
    </location>
</feature>
<accession>A0A1D8N7E6</accession>
<gene>
    <name evidence="3" type="ORF">B0I71DRAFT_150450</name>
    <name evidence="2" type="ORF">YALI1_B14959g</name>
</gene>
<proteinExistence type="predicted"/>
<sequence length="104" mass="11589">MSRSNISRNFFYVFTAAVVIAGTAALFLPTASLDNKSTPKVTKKPSKKVKDAKIDTSEDPKAPLEEWSRVDINVYLNKRYITPSEESTDEELKALIAQLQKIAV</sequence>
<evidence type="ECO:0000313" key="3">
    <source>
        <dbReference type="EMBL" id="RDW28654.1"/>
    </source>
</evidence>
<dbReference type="OrthoDB" id="4088339at2759"/>
<evidence type="ECO:0000313" key="5">
    <source>
        <dbReference type="Proteomes" id="UP000256601"/>
    </source>
</evidence>
<dbReference type="Proteomes" id="UP000182444">
    <property type="component" value="Chromosome 1B"/>
</dbReference>
<dbReference type="EMBL" id="KZ858951">
    <property type="protein sequence ID" value="RDW28654.1"/>
    <property type="molecule type" value="Genomic_DNA"/>
</dbReference>